<evidence type="ECO:0000256" key="1">
    <source>
        <dbReference type="SAM" id="SignalP"/>
    </source>
</evidence>
<dbReference type="OrthoDB" id="5867918at2759"/>
<proteinExistence type="predicted"/>
<keyword evidence="4" id="KW-1185">Reference proteome</keyword>
<evidence type="ECO:0000313" key="4">
    <source>
        <dbReference type="Proteomes" id="UP000274131"/>
    </source>
</evidence>
<dbReference type="Pfam" id="PF04155">
    <property type="entry name" value="Ground-like"/>
    <property type="match status" value="1"/>
</dbReference>
<feature type="chain" id="PRO_5043122926" evidence="1">
    <location>
        <begin position="18"/>
        <end position="189"/>
    </location>
</feature>
<dbReference type="InterPro" id="IPR007284">
    <property type="entry name" value="Ground-like_dom"/>
</dbReference>
<keyword evidence="1" id="KW-0732">Signal</keyword>
<dbReference type="AlphaFoldDB" id="A0A0N4VHA2"/>
<accession>A0A0N4VHA2</accession>
<dbReference type="Proteomes" id="UP000274131">
    <property type="component" value="Unassembled WGS sequence"/>
</dbReference>
<evidence type="ECO:0000259" key="2">
    <source>
        <dbReference type="Pfam" id="PF04155"/>
    </source>
</evidence>
<dbReference type="EMBL" id="UXUI01010132">
    <property type="protein sequence ID" value="VDD94797.1"/>
    <property type="molecule type" value="Genomic_DNA"/>
</dbReference>
<sequence length="189" mass="20404">MLPGLLIALSLVGVAESNAICACCLAATICAPPPPPCPPPVECPPAQCVCAPPPPPPPPPPCVCRPVLPPPPPPPPPMVECCVMCVDPCAYGRRKKRSISDGATHLLPEYENIDDPICNNPKLKKIMENNIDNDVTEARRKIKEDGENKLHMKLSVFCGTGQFSYSAYTESHCQVRKGDMTCYAFKMPI</sequence>
<feature type="signal peptide" evidence="1">
    <location>
        <begin position="1"/>
        <end position="17"/>
    </location>
</feature>
<reference evidence="5" key="1">
    <citation type="submission" date="2017-02" db="UniProtKB">
        <authorList>
            <consortium name="WormBaseParasite"/>
        </authorList>
    </citation>
    <scope>IDENTIFICATION</scope>
</reference>
<protein>
    <submittedName>
        <fullName evidence="5">Ground-like domain-containing protein</fullName>
    </submittedName>
</protein>
<reference evidence="3 4" key="2">
    <citation type="submission" date="2018-10" db="EMBL/GenBank/DDBJ databases">
        <authorList>
            <consortium name="Pathogen Informatics"/>
        </authorList>
    </citation>
    <scope>NUCLEOTIDE SEQUENCE [LARGE SCALE GENOMIC DNA]</scope>
</reference>
<gene>
    <name evidence="3" type="ORF">EVEC_LOCUS9548</name>
</gene>
<name>A0A0N4VHA2_ENTVE</name>
<evidence type="ECO:0000313" key="3">
    <source>
        <dbReference type="EMBL" id="VDD94797.1"/>
    </source>
</evidence>
<dbReference type="STRING" id="51028.A0A0N4VHA2"/>
<feature type="domain" description="Ground-like" evidence="2">
    <location>
        <begin position="116"/>
        <end position="185"/>
    </location>
</feature>
<dbReference type="WBParaSite" id="EVEC_0001020301-mRNA-1">
    <property type="protein sequence ID" value="EVEC_0001020301-mRNA-1"/>
    <property type="gene ID" value="EVEC_0001020301"/>
</dbReference>
<evidence type="ECO:0000313" key="5">
    <source>
        <dbReference type="WBParaSite" id="EVEC_0001020301-mRNA-1"/>
    </source>
</evidence>
<organism evidence="5">
    <name type="scientific">Enterobius vermicularis</name>
    <name type="common">Human pinworm</name>
    <dbReference type="NCBI Taxonomy" id="51028"/>
    <lineage>
        <taxon>Eukaryota</taxon>
        <taxon>Metazoa</taxon>
        <taxon>Ecdysozoa</taxon>
        <taxon>Nematoda</taxon>
        <taxon>Chromadorea</taxon>
        <taxon>Rhabditida</taxon>
        <taxon>Spirurina</taxon>
        <taxon>Oxyuridomorpha</taxon>
        <taxon>Oxyuroidea</taxon>
        <taxon>Oxyuridae</taxon>
        <taxon>Enterobius</taxon>
    </lineage>
</organism>